<name>A0AAU6V823_UNCXX</name>
<reference evidence="1" key="1">
    <citation type="submission" date="2022-03" db="EMBL/GenBank/DDBJ databases">
        <title>Sea Food Isolates.</title>
        <authorList>
            <person name="Li c."/>
        </authorList>
    </citation>
    <scope>NUCLEOTIDE SEQUENCE</scope>
    <source>
        <strain evidence="1">19NY03SH02</strain>
    </source>
</reference>
<sequence length="140" mass="16108">MELIQDRAYIRPEFGACHVNYAWRRHRQNNHKFENLENAFNSKNNSILRLLQNLGGNVNAANHPERGNCLFVALWYPDSDWAILCNPIAATLVTREAVEAFSVTKQRNDEIVESIETLFNSSGSDLRRELDENLYSQNIA</sequence>
<evidence type="ECO:0000313" key="1">
    <source>
        <dbReference type="EMBL" id="XAG82452.1"/>
    </source>
</evidence>
<proteinExistence type="predicted"/>
<accession>A0AAU6V823</accession>
<organism evidence="1">
    <name type="scientific">bacterium 19NY03SH02</name>
    <dbReference type="NCBI Taxonomy" id="2920631"/>
    <lineage>
        <taxon>Bacteria</taxon>
    </lineage>
</organism>
<protein>
    <submittedName>
        <fullName evidence="1">Uncharacterized protein</fullName>
    </submittedName>
</protein>
<gene>
    <name evidence="1" type="ORF">MRN14_07715</name>
</gene>
<dbReference type="EMBL" id="CP095354">
    <property type="protein sequence ID" value="XAG82452.1"/>
    <property type="molecule type" value="Genomic_DNA"/>
</dbReference>
<dbReference type="AlphaFoldDB" id="A0AAU6V823"/>